<evidence type="ECO:0000313" key="3">
    <source>
        <dbReference type="Proteomes" id="UP000006454"/>
    </source>
</evidence>
<dbReference type="Proteomes" id="UP000006454">
    <property type="component" value="Unassembled WGS sequence"/>
</dbReference>
<keyword evidence="1" id="KW-0812">Transmembrane</keyword>
<keyword evidence="1" id="KW-1133">Transmembrane helix</keyword>
<dbReference type="AlphaFoldDB" id="Q7P5X0"/>
<name>Q7P5X0_FUSVC</name>
<protein>
    <submittedName>
        <fullName evidence="2">Uncharacterized protein</fullName>
    </submittedName>
</protein>
<feature type="transmembrane region" description="Helical" evidence="1">
    <location>
        <begin position="60"/>
        <end position="86"/>
    </location>
</feature>
<proteinExistence type="predicted"/>
<feature type="transmembrane region" description="Helical" evidence="1">
    <location>
        <begin position="15"/>
        <end position="39"/>
    </location>
</feature>
<reference evidence="2 3" key="1">
    <citation type="journal article" date="2003" name="Genome Res.">
        <title>Genome analysis of F. nucleatum sub spp vincentii and its comparison with the genome of F. nucleatum ATCC 25586.</title>
        <authorList>
            <person name="Kapatral V."/>
            <person name="Ivanova N."/>
            <person name="Anderson I."/>
            <person name="Reznik G."/>
            <person name="Bhattacharyya A."/>
            <person name="Gardner W.L."/>
            <person name="Mikhailova N."/>
            <person name="Lapidus A."/>
            <person name="Larsen N."/>
            <person name="D'Souza M."/>
            <person name="Walunas T."/>
            <person name="Haselkorn R."/>
            <person name="Overbeek R."/>
            <person name="Kyrpides N."/>
        </authorList>
    </citation>
    <scope>NUCLEOTIDE SEQUENCE [LARGE SCALE GENOMIC DNA]</scope>
    <source>
        <strain evidence="2 3">ATCC 49256</strain>
    </source>
</reference>
<gene>
    <name evidence="2" type="ORF">FNV1132</name>
</gene>
<accession>Q7P5X0</accession>
<evidence type="ECO:0000313" key="2">
    <source>
        <dbReference type="EMBL" id="EAA24120.1"/>
    </source>
</evidence>
<keyword evidence="1" id="KW-0472">Membrane</keyword>
<evidence type="ECO:0000256" key="1">
    <source>
        <dbReference type="SAM" id="Phobius"/>
    </source>
</evidence>
<comment type="caution">
    <text evidence="2">The sequence shown here is derived from an EMBL/GenBank/DDBJ whole genome shotgun (WGS) entry which is preliminary data.</text>
</comment>
<sequence length="200" mass="23536">MTYEFKYSISNSNGIFYYLFIFLGLFIAIFINYLILKFFNKPILLTLDKIIHGEYKHSVLAFLLLFIVPFIFLYGIFPCFIAGLMINKVMYKNGSIDILNNYAILHYKNEEIILEKEKFSIETIERKNIYLLNTKFMLMKLGKEEIYLYVIKTDIGKKYKLYKQTKGYFKSVYAKCTNDTSLPIAMQKLSKISNIKKGSV</sequence>
<organism evidence="2 3">
    <name type="scientific">Fusobacterium vincentii ATCC 49256</name>
    <dbReference type="NCBI Taxonomy" id="209882"/>
    <lineage>
        <taxon>Bacteria</taxon>
        <taxon>Fusobacteriati</taxon>
        <taxon>Fusobacteriota</taxon>
        <taxon>Fusobacteriia</taxon>
        <taxon>Fusobacteriales</taxon>
        <taxon>Fusobacteriaceae</taxon>
        <taxon>Fusobacterium</taxon>
    </lineage>
</organism>
<dbReference type="EMBL" id="AABF01000053">
    <property type="protein sequence ID" value="EAA24120.1"/>
    <property type="molecule type" value="Genomic_DNA"/>
</dbReference>